<evidence type="ECO:0000256" key="6">
    <source>
        <dbReference type="ARBA" id="ARBA00022741"/>
    </source>
</evidence>
<evidence type="ECO:0000256" key="8">
    <source>
        <dbReference type="ARBA" id="ARBA00022842"/>
    </source>
</evidence>
<dbReference type="Proteomes" id="UP001165069">
    <property type="component" value="Unassembled WGS sequence"/>
</dbReference>
<feature type="site" description="Interaction with substrate tRNA" evidence="10">
    <location>
        <position position="139"/>
    </location>
</feature>
<keyword evidence="6 10" id="KW-0547">Nucleotide-binding</keyword>
<dbReference type="InterPro" id="IPR039657">
    <property type="entry name" value="Dimethylallyltransferase"/>
</dbReference>
<comment type="catalytic activity">
    <reaction evidence="9 10 11">
        <text>adenosine(37) in tRNA + dimethylallyl diphosphate = N(6)-dimethylallyladenosine(37) in tRNA + diphosphate</text>
        <dbReference type="Rhea" id="RHEA:26482"/>
        <dbReference type="Rhea" id="RHEA-COMP:10162"/>
        <dbReference type="Rhea" id="RHEA-COMP:10375"/>
        <dbReference type="ChEBI" id="CHEBI:33019"/>
        <dbReference type="ChEBI" id="CHEBI:57623"/>
        <dbReference type="ChEBI" id="CHEBI:74411"/>
        <dbReference type="ChEBI" id="CHEBI:74415"/>
        <dbReference type="EC" id="2.5.1.75"/>
    </reaction>
</comment>
<evidence type="ECO:0000256" key="3">
    <source>
        <dbReference type="ARBA" id="ARBA00005842"/>
    </source>
</evidence>
<evidence type="ECO:0000256" key="4">
    <source>
        <dbReference type="ARBA" id="ARBA00022679"/>
    </source>
</evidence>
<comment type="similarity">
    <text evidence="3 10 13">Belongs to the IPP transferase family.</text>
</comment>
<evidence type="ECO:0000256" key="2">
    <source>
        <dbReference type="ARBA" id="ARBA00003213"/>
    </source>
</evidence>
<keyword evidence="7 10" id="KW-0067">ATP-binding</keyword>
<proteinExistence type="inferred from homology"/>
<evidence type="ECO:0000256" key="9">
    <source>
        <dbReference type="ARBA" id="ARBA00049563"/>
    </source>
</evidence>
<evidence type="ECO:0000256" key="10">
    <source>
        <dbReference type="HAMAP-Rule" id="MF_00185"/>
    </source>
</evidence>
<organism evidence="14 15">
    <name type="scientific">Geothrix limicola</name>
    <dbReference type="NCBI Taxonomy" id="2927978"/>
    <lineage>
        <taxon>Bacteria</taxon>
        <taxon>Pseudomonadati</taxon>
        <taxon>Acidobacteriota</taxon>
        <taxon>Holophagae</taxon>
        <taxon>Holophagales</taxon>
        <taxon>Holophagaceae</taxon>
        <taxon>Geothrix</taxon>
    </lineage>
</organism>
<keyword evidence="15" id="KW-1185">Reference proteome</keyword>
<dbReference type="HAMAP" id="MF_00185">
    <property type="entry name" value="IPP_trans"/>
    <property type="match status" value="1"/>
</dbReference>
<accession>A0ABQ5QGL0</accession>
<evidence type="ECO:0000313" key="14">
    <source>
        <dbReference type="EMBL" id="GLH73797.1"/>
    </source>
</evidence>
<dbReference type="InterPro" id="IPR018022">
    <property type="entry name" value="IPT"/>
</dbReference>
<evidence type="ECO:0000256" key="12">
    <source>
        <dbReference type="RuleBase" id="RU003784"/>
    </source>
</evidence>
<comment type="subunit">
    <text evidence="10">Monomer.</text>
</comment>
<comment type="function">
    <text evidence="2 10 12">Catalyzes the transfer of a dimethylallyl group onto the adenine at position 37 in tRNAs that read codons beginning with uridine, leading to the formation of N6-(dimethylallyl)adenosine (i(6)A).</text>
</comment>
<feature type="binding site" evidence="10">
    <location>
        <begin position="26"/>
        <end position="33"/>
    </location>
    <ligand>
        <name>ATP</name>
        <dbReference type="ChEBI" id="CHEBI:30616"/>
    </ligand>
</feature>
<dbReference type="PANTHER" id="PTHR11088">
    <property type="entry name" value="TRNA DIMETHYLALLYLTRANSFERASE"/>
    <property type="match status" value="1"/>
</dbReference>
<feature type="site" description="Interaction with substrate tRNA" evidence="10">
    <location>
        <position position="113"/>
    </location>
</feature>
<protein>
    <recommendedName>
        <fullName evidence="10">tRNA dimethylallyltransferase</fullName>
        <ecNumber evidence="10">2.5.1.75</ecNumber>
    </recommendedName>
    <alternativeName>
        <fullName evidence="10">Dimethylallyl diphosphate:tRNA dimethylallyltransferase</fullName>
        <shortName evidence="10">DMAPP:tRNA dimethylallyltransferase</shortName>
        <shortName evidence="10">DMATase</shortName>
    </alternativeName>
    <alternativeName>
        <fullName evidence="10">Isopentenyl-diphosphate:tRNA isopentenyltransferase</fullName>
        <shortName evidence="10">IPP transferase</shortName>
        <shortName evidence="10">IPPT</shortName>
        <shortName evidence="10">IPTase</shortName>
    </alternativeName>
</protein>
<evidence type="ECO:0000256" key="7">
    <source>
        <dbReference type="ARBA" id="ARBA00022840"/>
    </source>
</evidence>
<comment type="caution">
    <text evidence="10">Lacks conserved residue(s) required for the propagation of feature annotation.</text>
</comment>
<evidence type="ECO:0000256" key="5">
    <source>
        <dbReference type="ARBA" id="ARBA00022694"/>
    </source>
</evidence>
<dbReference type="Pfam" id="PF01715">
    <property type="entry name" value="IPPT"/>
    <property type="match status" value="1"/>
</dbReference>
<name>A0ABQ5QGL0_9BACT</name>
<sequence>MRGEVPGARGGSWSRYTGPMPIAILGPTASGKSAVAVAVARRLGGTVVNGDPYQAIEGLAIGTGQPDEAERGGVPHVGYGMLPLSARPNPKAFGALVREWLSTCREPVLVTGSGLYLRGVWNQLSDLPIVEPHLVERVRRWGAELGIPVLHRYLAAVDPARASALHPNDSARVQRALALHLATGGAPSDLLSGPETGLPAGWRVLVVTPGREQRRHRVEARVAAQVRAGWCEEVARLVASGHAEDLVALRPLGYAAWMAGGDPRVLQEAVVQETQAYAKRQATWFRNQLPGAEVWDPDAEPLDAVFARLGLP</sequence>
<dbReference type="NCBIfam" id="TIGR00174">
    <property type="entry name" value="miaA"/>
    <property type="match status" value="1"/>
</dbReference>
<evidence type="ECO:0000256" key="13">
    <source>
        <dbReference type="RuleBase" id="RU003785"/>
    </source>
</evidence>
<keyword evidence="8 10" id="KW-0460">Magnesium</keyword>
<dbReference type="PANTHER" id="PTHR11088:SF60">
    <property type="entry name" value="TRNA DIMETHYLALLYLTRANSFERASE"/>
    <property type="match status" value="1"/>
</dbReference>
<evidence type="ECO:0000256" key="11">
    <source>
        <dbReference type="RuleBase" id="RU003783"/>
    </source>
</evidence>
<feature type="binding site" evidence="10">
    <location>
        <begin position="28"/>
        <end position="33"/>
    </location>
    <ligand>
        <name>substrate</name>
    </ligand>
</feature>
<comment type="cofactor">
    <cofactor evidence="1 10">
        <name>Mg(2+)</name>
        <dbReference type="ChEBI" id="CHEBI:18420"/>
    </cofactor>
</comment>
<evidence type="ECO:0000313" key="15">
    <source>
        <dbReference type="Proteomes" id="UP001165069"/>
    </source>
</evidence>
<dbReference type="Gene3D" id="3.40.50.300">
    <property type="entry name" value="P-loop containing nucleotide triphosphate hydrolases"/>
    <property type="match status" value="1"/>
</dbReference>
<keyword evidence="5 10" id="KW-0819">tRNA processing</keyword>
<dbReference type="InterPro" id="IPR027417">
    <property type="entry name" value="P-loop_NTPase"/>
</dbReference>
<comment type="caution">
    <text evidence="14">The sequence shown here is derived from an EMBL/GenBank/DDBJ whole genome shotgun (WGS) entry which is preliminary data.</text>
</comment>
<dbReference type="Gene3D" id="1.10.20.140">
    <property type="match status" value="1"/>
</dbReference>
<gene>
    <name evidence="10 14" type="primary">miaA</name>
    <name evidence="14" type="ORF">GETHLI_22990</name>
</gene>
<reference evidence="14 15" key="1">
    <citation type="journal article" date="2023" name="Antonie Van Leeuwenhoek">
        <title>Mesoterricola silvestris gen. nov., sp. nov., Mesoterricola sediminis sp. nov., Geothrix oryzae sp. nov., Geothrix edaphica sp. nov., Geothrix rubra sp. nov., and Geothrix limicola sp. nov., six novel members of Acidobacteriota isolated from soils.</title>
        <authorList>
            <person name="Itoh H."/>
            <person name="Sugisawa Y."/>
            <person name="Mise K."/>
            <person name="Xu Z."/>
            <person name="Kuniyasu M."/>
            <person name="Ushijima N."/>
            <person name="Kawano K."/>
            <person name="Kobayashi E."/>
            <person name="Shiratori Y."/>
            <person name="Masuda Y."/>
            <person name="Senoo K."/>
        </authorList>
    </citation>
    <scope>NUCLEOTIDE SEQUENCE [LARGE SCALE GENOMIC DNA]</scope>
    <source>
        <strain evidence="14 15">Red804</strain>
    </source>
</reference>
<dbReference type="EC" id="2.5.1.75" evidence="10"/>
<keyword evidence="4 10" id="KW-0808">Transferase</keyword>
<dbReference type="RefSeq" id="WP_285575390.1">
    <property type="nucleotide sequence ID" value="NZ_BSDE01000004.1"/>
</dbReference>
<dbReference type="SUPFAM" id="SSF52540">
    <property type="entry name" value="P-loop containing nucleoside triphosphate hydrolases"/>
    <property type="match status" value="2"/>
</dbReference>
<evidence type="ECO:0000256" key="1">
    <source>
        <dbReference type="ARBA" id="ARBA00001946"/>
    </source>
</evidence>
<dbReference type="EMBL" id="BSDE01000004">
    <property type="protein sequence ID" value="GLH73797.1"/>
    <property type="molecule type" value="Genomic_DNA"/>
</dbReference>